<sequence>MQLCSTPNAPVYPSSLSDVLNRKSAEACLRHTIDTLPSYYG</sequence>
<dbReference type="EMBL" id="AGCI01000083">
    <property type="protein sequence ID" value="EHM40283.1"/>
    <property type="molecule type" value="Genomic_DNA"/>
</dbReference>
<evidence type="ECO:0000313" key="1">
    <source>
        <dbReference type="EMBL" id="EHM40283.1"/>
    </source>
</evidence>
<dbReference type="HOGENOM" id="CLU_3270871_0_0_6"/>
<reference evidence="1 2" key="1">
    <citation type="submission" date="2011-08" db="EMBL/GenBank/DDBJ databases">
        <authorList>
            <person name="Weinstock G."/>
            <person name="Sodergren E."/>
            <person name="Clifton S."/>
            <person name="Fulton L."/>
            <person name="Fulton B."/>
            <person name="Courtney L."/>
            <person name="Fronick C."/>
            <person name="Harrison M."/>
            <person name="Strong C."/>
            <person name="Farmer C."/>
            <person name="Delahaunty K."/>
            <person name="Markovic C."/>
            <person name="Hall O."/>
            <person name="Minx P."/>
            <person name="Tomlinson C."/>
            <person name="Mitreva M."/>
            <person name="Hou S."/>
            <person name="Chen J."/>
            <person name="Wollam A."/>
            <person name="Pepin K.H."/>
            <person name="Johnson M."/>
            <person name="Bhonagiri V."/>
            <person name="Zhang X."/>
            <person name="Suruliraj S."/>
            <person name="Warren W."/>
            <person name="Chinwalla A."/>
            <person name="Mardis E.R."/>
            <person name="Wilson R.K."/>
        </authorList>
    </citation>
    <scope>NUCLEOTIDE SEQUENCE [LARGE SCALE GENOMIC DNA]</scope>
    <source>
        <strain evidence="1 2">ATCC 51873</strain>
    </source>
</reference>
<name>G9YA52_HAFAL</name>
<accession>G9YA52</accession>
<dbReference type="AlphaFoldDB" id="G9YA52"/>
<organism evidence="1 2">
    <name type="scientific">Hafnia alvei ATCC 51873</name>
    <dbReference type="NCBI Taxonomy" id="1002364"/>
    <lineage>
        <taxon>Bacteria</taxon>
        <taxon>Pseudomonadati</taxon>
        <taxon>Pseudomonadota</taxon>
        <taxon>Gammaproteobacteria</taxon>
        <taxon>Enterobacterales</taxon>
        <taxon>Hafniaceae</taxon>
        <taxon>Hafnia</taxon>
    </lineage>
</organism>
<dbReference type="Proteomes" id="UP000005959">
    <property type="component" value="Unassembled WGS sequence"/>
</dbReference>
<comment type="caution">
    <text evidence="1">The sequence shown here is derived from an EMBL/GenBank/DDBJ whole genome shotgun (WGS) entry which is preliminary data.</text>
</comment>
<proteinExistence type="predicted"/>
<gene>
    <name evidence="1" type="ORF">HMPREF0454_03472</name>
</gene>
<evidence type="ECO:0000313" key="2">
    <source>
        <dbReference type="Proteomes" id="UP000005959"/>
    </source>
</evidence>
<protein>
    <submittedName>
        <fullName evidence="1">Uncharacterized protein</fullName>
    </submittedName>
</protein>